<keyword evidence="2 10" id="KW-0479">Metal-binding</keyword>
<organism evidence="11 12">
    <name type="scientific">Abyssicoccus albus</name>
    <dbReference type="NCBI Taxonomy" id="1817405"/>
    <lineage>
        <taxon>Bacteria</taxon>
        <taxon>Bacillati</taxon>
        <taxon>Bacillota</taxon>
        <taxon>Bacilli</taxon>
        <taxon>Bacillales</taxon>
        <taxon>Abyssicoccaceae</taxon>
    </lineage>
</organism>
<dbReference type="GO" id="GO:0016787">
    <property type="term" value="F:hydrolase activity"/>
    <property type="evidence" value="ECO:0007669"/>
    <property type="project" value="UniProtKB-KW"/>
</dbReference>
<dbReference type="InterPro" id="IPR050646">
    <property type="entry name" value="Cas1"/>
</dbReference>
<evidence type="ECO:0000256" key="4">
    <source>
        <dbReference type="ARBA" id="ARBA00022801"/>
    </source>
</evidence>
<evidence type="ECO:0000256" key="9">
    <source>
        <dbReference type="ARBA" id="ARBA00038592"/>
    </source>
</evidence>
<keyword evidence="8 10" id="KW-0464">Manganese</keyword>
<comment type="similarity">
    <text evidence="10">Belongs to the CRISPR-associated endonuclease Cas1 family.</text>
</comment>
<evidence type="ECO:0000256" key="8">
    <source>
        <dbReference type="ARBA" id="ARBA00023211"/>
    </source>
</evidence>
<keyword evidence="7 10" id="KW-0238">DNA-binding</keyword>
<evidence type="ECO:0000256" key="5">
    <source>
        <dbReference type="ARBA" id="ARBA00022842"/>
    </source>
</evidence>
<comment type="cofactor">
    <cofactor evidence="10">
        <name>Mg(2+)</name>
        <dbReference type="ChEBI" id="CHEBI:18420"/>
    </cofactor>
    <cofactor evidence="10">
        <name>Mn(2+)</name>
        <dbReference type="ChEBI" id="CHEBI:29035"/>
    </cofactor>
</comment>
<dbReference type="EMBL" id="RKRK01000003">
    <property type="protein sequence ID" value="RPF56527.1"/>
    <property type="molecule type" value="Genomic_DNA"/>
</dbReference>
<dbReference type="InterPro" id="IPR002729">
    <property type="entry name" value="CRISPR-assoc_Cas1"/>
</dbReference>
<dbReference type="GO" id="GO:0051607">
    <property type="term" value="P:defense response to virus"/>
    <property type="evidence" value="ECO:0007669"/>
    <property type="project" value="UniProtKB-UniRule"/>
</dbReference>
<dbReference type="OrthoDB" id="9803119at2"/>
<comment type="subunit">
    <text evidence="9 10">Homodimer, forms a heterotetramer with a Cas2 homodimer.</text>
</comment>
<dbReference type="GO" id="GO:0004520">
    <property type="term" value="F:DNA endonuclease activity"/>
    <property type="evidence" value="ECO:0007669"/>
    <property type="project" value="InterPro"/>
</dbReference>
<proteinExistence type="inferred from homology"/>
<sequence>MAWRIVYVTEVESLSLNMNSLKVQKGDLDIKIPLPDIFAVVIEDLTVRVSIRLLTELSKYNILVVMCNQQHLPECYIQPVSGHYGQYSQMQNQLNWSQDMKNILWQKIIKRKIDNQAKVMEQQGVEYHRIEKMNKLSLIIDPEDSKNFEGQAARIYFNSFYDDFSRDNDELVENAAMNYGYSILNSAIARTIVAKGLIPALGIKHIGTRNHFNLASDFIEPFRPLVDLFILENPPGSFLTKEYRLQLINLMHARIQIDNKKQTVIRAIEIMIQSIIDYFQSSDETKILLPNLEKYEFYEL</sequence>
<keyword evidence="6 10" id="KW-0051">Antiviral defense</keyword>
<gene>
    <name evidence="10" type="primary">cas1</name>
    <name evidence="11" type="ORF">EDD62_1166</name>
</gene>
<keyword evidence="1 10" id="KW-0540">Nuclease</keyword>
<dbReference type="InterPro" id="IPR019855">
    <property type="entry name" value="CRISPR-assoc_Cas1_NMENI"/>
</dbReference>
<dbReference type="Gene3D" id="1.20.120.920">
    <property type="entry name" value="CRISPR-associated endonuclease Cas1, C-terminal domain"/>
    <property type="match status" value="1"/>
</dbReference>
<dbReference type="Pfam" id="PF01867">
    <property type="entry name" value="Cas_Cas1"/>
    <property type="match status" value="1"/>
</dbReference>
<evidence type="ECO:0000313" key="12">
    <source>
        <dbReference type="Proteomes" id="UP000277108"/>
    </source>
</evidence>
<evidence type="ECO:0000256" key="6">
    <source>
        <dbReference type="ARBA" id="ARBA00023118"/>
    </source>
</evidence>
<dbReference type="RefSeq" id="WP_123807894.1">
    <property type="nucleotide sequence ID" value="NZ_RKRK01000003.1"/>
</dbReference>
<dbReference type="PANTHER" id="PTHR34353">
    <property type="entry name" value="CRISPR-ASSOCIATED ENDONUCLEASE CAS1 1"/>
    <property type="match status" value="1"/>
</dbReference>
<feature type="binding site" evidence="10">
    <location>
        <position position="205"/>
    </location>
    <ligand>
        <name>Mn(2+)</name>
        <dbReference type="ChEBI" id="CHEBI:29035"/>
    </ligand>
</feature>
<reference evidence="11 12" key="1">
    <citation type="submission" date="2018-11" db="EMBL/GenBank/DDBJ databases">
        <title>Genomic Encyclopedia of Type Strains, Phase IV (KMG-IV): sequencing the most valuable type-strain genomes for metagenomic binning, comparative biology and taxonomic classification.</title>
        <authorList>
            <person name="Goeker M."/>
        </authorList>
    </citation>
    <scope>NUCLEOTIDE SEQUENCE [LARGE SCALE GENOMIC DNA]</scope>
    <source>
        <strain evidence="11 12">DSM 29158</strain>
    </source>
</reference>
<dbReference type="NCBIfam" id="TIGR03639">
    <property type="entry name" value="cas1_NMENI"/>
    <property type="match status" value="1"/>
</dbReference>
<feature type="binding site" evidence="10">
    <location>
        <position position="220"/>
    </location>
    <ligand>
        <name>Mn(2+)</name>
        <dbReference type="ChEBI" id="CHEBI:29035"/>
    </ligand>
</feature>
<dbReference type="GO" id="GO:0046872">
    <property type="term" value="F:metal ion binding"/>
    <property type="evidence" value="ECO:0007669"/>
    <property type="project" value="UniProtKB-UniRule"/>
</dbReference>
<protein>
    <recommendedName>
        <fullName evidence="10">CRISPR-associated endonuclease Cas1</fullName>
        <ecNumber evidence="10">3.1.-.-</ecNumber>
    </recommendedName>
</protein>
<keyword evidence="5 10" id="KW-0460">Magnesium</keyword>
<keyword evidence="12" id="KW-1185">Reference proteome</keyword>
<name>A0A3N5BG82_9BACL</name>
<dbReference type="AlphaFoldDB" id="A0A3N5BG82"/>
<evidence type="ECO:0000313" key="11">
    <source>
        <dbReference type="EMBL" id="RPF56527.1"/>
    </source>
</evidence>
<keyword evidence="3 10" id="KW-0255">Endonuclease</keyword>
<comment type="caution">
    <text evidence="11">The sequence shown here is derived from an EMBL/GenBank/DDBJ whole genome shotgun (WGS) entry which is preliminary data.</text>
</comment>
<evidence type="ECO:0000256" key="2">
    <source>
        <dbReference type="ARBA" id="ARBA00022723"/>
    </source>
</evidence>
<feature type="binding site" evidence="10">
    <location>
        <position position="149"/>
    </location>
    <ligand>
        <name>Mn(2+)</name>
        <dbReference type="ChEBI" id="CHEBI:29035"/>
    </ligand>
</feature>
<dbReference type="PANTHER" id="PTHR34353:SF2">
    <property type="entry name" value="CRISPR-ASSOCIATED ENDONUCLEASE CAS1 1"/>
    <property type="match status" value="1"/>
</dbReference>
<accession>A0A3N5BG82</accession>
<evidence type="ECO:0000256" key="10">
    <source>
        <dbReference type="HAMAP-Rule" id="MF_01470"/>
    </source>
</evidence>
<dbReference type="NCBIfam" id="TIGR00287">
    <property type="entry name" value="cas1"/>
    <property type="match status" value="1"/>
</dbReference>
<dbReference type="Proteomes" id="UP000277108">
    <property type="component" value="Unassembled WGS sequence"/>
</dbReference>
<dbReference type="HAMAP" id="MF_01470">
    <property type="entry name" value="Cas1"/>
    <property type="match status" value="1"/>
</dbReference>
<keyword evidence="4 10" id="KW-0378">Hydrolase</keyword>
<dbReference type="GO" id="GO:0043571">
    <property type="term" value="P:maintenance of CRISPR repeat elements"/>
    <property type="evidence" value="ECO:0007669"/>
    <property type="project" value="UniProtKB-UniRule"/>
</dbReference>
<dbReference type="InterPro" id="IPR042206">
    <property type="entry name" value="CRISPR-assoc_Cas1_C"/>
</dbReference>
<evidence type="ECO:0000256" key="7">
    <source>
        <dbReference type="ARBA" id="ARBA00023125"/>
    </source>
</evidence>
<dbReference type="GO" id="GO:0003677">
    <property type="term" value="F:DNA binding"/>
    <property type="evidence" value="ECO:0007669"/>
    <property type="project" value="UniProtKB-KW"/>
</dbReference>
<comment type="function">
    <text evidence="10">CRISPR (clustered regularly interspaced short palindromic repeat), is an adaptive immune system that provides protection against mobile genetic elements (viruses, transposable elements and conjugative plasmids). CRISPR clusters contain spacers, sequences complementary to antecedent mobile elements, and target invading nucleic acids. CRISPR clusters are transcribed and processed into CRISPR RNA (crRNA). Acts as a dsDNA endonuclease. Involved in the integration of spacer DNA into the CRISPR cassette.</text>
</comment>
<evidence type="ECO:0000256" key="1">
    <source>
        <dbReference type="ARBA" id="ARBA00022722"/>
    </source>
</evidence>
<evidence type="ECO:0000256" key="3">
    <source>
        <dbReference type="ARBA" id="ARBA00022759"/>
    </source>
</evidence>
<dbReference type="EC" id="3.1.-.-" evidence="10"/>